<evidence type="ECO:0000313" key="13">
    <source>
        <dbReference type="EMBL" id="CUB05218.1"/>
    </source>
</evidence>
<dbReference type="EC" id="2.4.1.227" evidence="10"/>
<dbReference type="GO" id="GO:0009252">
    <property type="term" value="P:peptidoglycan biosynthetic process"/>
    <property type="evidence" value="ECO:0007669"/>
    <property type="project" value="UniProtKB-UniRule"/>
</dbReference>
<evidence type="ECO:0000256" key="6">
    <source>
        <dbReference type="ARBA" id="ARBA00022984"/>
    </source>
</evidence>
<evidence type="ECO:0000256" key="2">
    <source>
        <dbReference type="ARBA" id="ARBA00022618"/>
    </source>
</evidence>
<name>A0A0K6IQ53_9PROT</name>
<dbReference type="InterPro" id="IPR006009">
    <property type="entry name" value="GlcNAc_MurG"/>
</dbReference>
<organism evidence="13 14">
    <name type="scientific">Tepidiphilus thermophilus</name>
    <dbReference type="NCBI Taxonomy" id="876478"/>
    <lineage>
        <taxon>Bacteria</taxon>
        <taxon>Pseudomonadati</taxon>
        <taxon>Pseudomonadota</taxon>
        <taxon>Hydrogenophilia</taxon>
        <taxon>Hydrogenophilales</taxon>
        <taxon>Hydrogenophilaceae</taxon>
        <taxon>Tepidiphilus</taxon>
    </lineage>
</organism>
<dbReference type="GO" id="GO:0050511">
    <property type="term" value="F:undecaprenyldiphospho-muramoylpentapeptide beta-N-acetylglucosaminyltransferase activity"/>
    <property type="evidence" value="ECO:0007669"/>
    <property type="project" value="UniProtKB-UniRule"/>
</dbReference>
<dbReference type="OrthoDB" id="9808936at2"/>
<feature type="binding site" evidence="10">
    <location>
        <position position="125"/>
    </location>
    <ligand>
        <name>UDP-N-acetyl-alpha-D-glucosamine</name>
        <dbReference type="ChEBI" id="CHEBI:57705"/>
    </ligand>
</feature>
<keyword evidence="7 10" id="KW-0472">Membrane</keyword>
<dbReference type="Pfam" id="PF04101">
    <property type="entry name" value="Glyco_tran_28_C"/>
    <property type="match status" value="1"/>
</dbReference>
<protein>
    <recommendedName>
        <fullName evidence="10">UDP-N-acetylglucosamine--N-acetylmuramyl-(pentapeptide) pyrophosphoryl-undecaprenol N-acetylglucosamine transferase</fullName>
        <ecNumber evidence="10">2.4.1.227</ecNumber>
    </recommendedName>
    <alternativeName>
        <fullName evidence="10">Undecaprenyl-PP-MurNAc-pentapeptide-UDPGlcNAc GlcNAc transferase</fullName>
    </alternativeName>
</protein>
<comment type="caution">
    <text evidence="10">Lacks conserved residue(s) required for the propagation of feature annotation.</text>
</comment>
<keyword evidence="9 10" id="KW-0961">Cell wall biogenesis/degradation</keyword>
<dbReference type="GO" id="GO:0005886">
    <property type="term" value="C:plasma membrane"/>
    <property type="evidence" value="ECO:0007669"/>
    <property type="project" value="UniProtKB-SubCell"/>
</dbReference>
<keyword evidence="6 10" id="KW-0573">Peptidoglycan synthesis</keyword>
<evidence type="ECO:0000259" key="12">
    <source>
        <dbReference type="Pfam" id="PF04101"/>
    </source>
</evidence>
<dbReference type="Proteomes" id="UP000182108">
    <property type="component" value="Unassembled WGS sequence"/>
</dbReference>
<sequence>MSRRTALVMAGGTGGHIFPALAVAEVLRERGWHVVWLGNAEAMESRLVPPRGFEFVSLGFGALRGKGMGRKLKLPFSLAVAIARALRLLGEVRPGVVLGMGGYVSFPGAVAARLRGIPLVVHEQNAVAGLANRVLARLADAVLTGFPGTLPGGLWVGNPVRREFTTVPPPEVRFAGRQGPLRLLVVGGSLGAKALNEAVPAALAQLAPHERPVVTHQSGSAHFAALEQAYAHHGVEGRLLPFIEDMGAALAEADLVVSRAGAMTVAELAAVGVGALLVPFPHAVDDHQTANARFLVDGGAAQLLPQSGLTPEGLAELLQGFDRERCRQMALAARALARPDATEALADELERLAKDGT</sequence>
<dbReference type="GO" id="GO:0005975">
    <property type="term" value="P:carbohydrate metabolic process"/>
    <property type="evidence" value="ECO:0007669"/>
    <property type="project" value="InterPro"/>
</dbReference>
<evidence type="ECO:0000256" key="1">
    <source>
        <dbReference type="ARBA" id="ARBA00022475"/>
    </source>
</evidence>
<dbReference type="HAMAP" id="MF_00033">
    <property type="entry name" value="MurG"/>
    <property type="match status" value="1"/>
</dbReference>
<comment type="function">
    <text evidence="10">Cell wall formation. Catalyzes the transfer of a GlcNAc subunit on undecaprenyl-pyrophosphoryl-MurNAc-pentapeptide (lipid intermediate I) to form undecaprenyl-pyrophosphoryl-MurNAc-(pentapeptide)GlcNAc (lipid intermediate II).</text>
</comment>
<dbReference type="CDD" id="cd03785">
    <property type="entry name" value="GT28_MurG"/>
    <property type="match status" value="1"/>
</dbReference>
<dbReference type="UniPathway" id="UPA00219"/>
<accession>A0A0K6IQ53</accession>
<keyword evidence="2 10" id="KW-0132">Cell division</keyword>
<dbReference type="AlphaFoldDB" id="A0A0K6IQ53"/>
<dbReference type="GO" id="GO:0008360">
    <property type="term" value="P:regulation of cell shape"/>
    <property type="evidence" value="ECO:0007669"/>
    <property type="project" value="UniProtKB-KW"/>
</dbReference>
<feature type="binding site" evidence="10">
    <location>
        <position position="189"/>
    </location>
    <ligand>
        <name>UDP-N-acetyl-alpha-D-glucosamine</name>
        <dbReference type="ChEBI" id="CHEBI:57705"/>
    </ligand>
</feature>
<comment type="subcellular location">
    <subcellularLocation>
        <location evidence="10">Cell membrane</location>
        <topology evidence="10">Peripheral membrane protein</topology>
        <orientation evidence="10">Cytoplasmic side</orientation>
    </subcellularLocation>
</comment>
<evidence type="ECO:0000256" key="3">
    <source>
        <dbReference type="ARBA" id="ARBA00022676"/>
    </source>
</evidence>
<dbReference type="InterPro" id="IPR007235">
    <property type="entry name" value="Glyco_trans_28_C"/>
</dbReference>
<keyword evidence="5 10" id="KW-0133">Cell shape</keyword>
<proteinExistence type="inferred from homology"/>
<evidence type="ECO:0000313" key="14">
    <source>
        <dbReference type="Proteomes" id="UP000182108"/>
    </source>
</evidence>
<dbReference type="PANTHER" id="PTHR21015">
    <property type="entry name" value="UDP-N-ACETYLGLUCOSAMINE--N-ACETYLMURAMYL-(PENTAPEPTIDE) PYROPHOSPHORYL-UNDECAPRENOL N-ACETYLGLUCOSAMINE TRANSFERASE 1"/>
    <property type="match status" value="1"/>
</dbReference>
<keyword evidence="3 10" id="KW-0328">Glycosyltransferase</keyword>
<dbReference type="Pfam" id="PF03033">
    <property type="entry name" value="Glyco_transf_28"/>
    <property type="match status" value="1"/>
</dbReference>
<evidence type="ECO:0000256" key="9">
    <source>
        <dbReference type="ARBA" id="ARBA00023316"/>
    </source>
</evidence>
<keyword evidence="4 10" id="KW-0808">Transferase</keyword>
<comment type="catalytic activity">
    <reaction evidence="10">
        <text>di-trans,octa-cis-undecaprenyl diphospho-N-acetyl-alpha-D-muramoyl-L-alanyl-D-glutamyl-meso-2,6-diaminopimeloyl-D-alanyl-D-alanine + UDP-N-acetyl-alpha-D-glucosamine = di-trans,octa-cis-undecaprenyl diphospho-[N-acetyl-alpha-D-glucosaminyl-(1-&gt;4)]-N-acetyl-alpha-D-muramoyl-L-alanyl-D-glutamyl-meso-2,6-diaminopimeloyl-D-alanyl-D-alanine + UDP + H(+)</text>
        <dbReference type="Rhea" id="RHEA:31227"/>
        <dbReference type="ChEBI" id="CHEBI:15378"/>
        <dbReference type="ChEBI" id="CHEBI:57705"/>
        <dbReference type="ChEBI" id="CHEBI:58223"/>
        <dbReference type="ChEBI" id="CHEBI:61387"/>
        <dbReference type="ChEBI" id="CHEBI:61388"/>
        <dbReference type="EC" id="2.4.1.227"/>
    </reaction>
</comment>
<evidence type="ECO:0000259" key="11">
    <source>
        <dbReference type="Pfam" id="PF03033"/>
    </source>
</evidence>
<evidence type="ECO:0000256" key="8">
    <source>
        <dbReference type="ARBA" id="ARBA00023306"/>
    </source>
</evidence>
<dbReference type="NCBIfam" id="TIGR01133">
    <property type="entry name" value="murG"/>
    <property type="match status" value="1"/>
</dbReference>
<dbReference type="SUPFAM" id="SSF53756">
    <property type="entry name" value="UDP-Glycosyltransferase/glycogen phosphorylase"/>
    <property type="match status" value="1"/>
</dbReference>
<dbReference type="InterPro" id="IPR004276">
    <property type="entry name" value="GlycoTrans_28_N"/>
</dbReference>
<comment type="similarity">
    <text evidence="10">Belongs to the glycosyltransferase 28 family. MurG subfamily.</text>
</comment>
<feature type="binding site" evidence="10">
    <location>
        <position position="243"/>
    </location>
    <ligand>
        <name>UDP-N-acetyl-alpha-D-glucosamine</name>
        <dbReference type="ChEBI" id="CHEBI:57705"/>
    </ligand>
</feature>
<keyword evidence="1 10" id="KW-1003">Cell membrane</keyword>
<dbReference type="EMBL" id="CYHH01000001">
    <property type="protein sequence ID" value="CUB05218.1"/>
    <property type="molecule type" value="Genomic_DNA"/>
</dbReference>
<dbReference type="GO" id="GO:0051301">
    <property type="term" value="P:cell division"/>
    <property type="evidence" value="ECO:0007669"/>
    <property type="project" value="UniProtKB-KW"/>
</dbReference>
<dbReference type="GO" id="GO:0071555">
    <property type="term" value="P:cell wall organization"/>
    <property type="evidence" value="ECO:0007669"/>
    <property type="project" value="UniProtKB-KW"/>
</dbReference>
<evidence type="ECO:0000256" key="5">
    <source>
        <dbReference type="ARBA" id="ARBA00022960"/>
    </source>
</evidence>
<dbReference type="Gene3D" id="3.40.50.2000">
    <property type="entry name" value="Glycogen Phosphorylase B"/>
    <property type="match status" value="2"/>
</dbReference>
<dbReference type="PANTHER" id="PTHR21015:SF22">
    <property type="entry name" value="GLYCOSYLTRANSFERASE"/>
    <property type="match status" value="1"/>
</dbReference>
<keyword evidence="14" id="KW-1185">Reference proteome</keyword>
<gene>
    <name evidence="10" type="primary">murG</name>
    <name evidence="13" type="ORF">Ga0061068_101261</name>
</gene>
<feature type="domain" description="Glycosyl transferase family 28 C-terminal" evidence="12">
    <location>
        <begin position="183"/>
        <end position="336"/>
    </location>
</feature>
<evidence type="ECO:0000256" key="4">
    <source>
        <dbReference type="ARBA" id="ARBA00022679"/>
    </source>
</evidence>
<keyword evidence="8 10" id="KW-0131">Cell cycle</keyword>
<comment type="pathway">
    <text evidence="10">Cell wall biogenesis; peptidoglycan biosynthesis.</text>
</comment>
<feature type="binding site" evidence="10">
    <location>
        <begin position="13"/>
        <end position="15"/>
    </location>
    <ligand>
        <name>UDP-N-acetyl-alpha-D-glucosamine</name>
        <dbReference type="ChEBI" id="CHEBI:57705"/>
    </ligand>
</feature>
<reference evidence="14" key="1">
    <citation type="submission" date="2015-08" db="EMBL/GenBank/DDBJ databases">
        <authorList>
            <person name="Babu N.S."/>
            <person name="Beckwith C.J."/>
            <person name="Beseler K.G."/>
            <person name="Brison A."/>
            <person name="Carone J.V."/>
            <person name="Caskin T.P."/>
            <person name="Diamond M."/>
            <person name="Durham M.E."/>
            <person name="Foxe J.M."/>
            <person name="Go M."/>
            <person name="Henderson B.A."/>
            <person name="Jones I.B."/>
            <person name="McGettigan J.A."/>
            <person name="Micheletti S.J."/>
            <person name="Nasrallah M.E."/>
            <person name="Ortiz D."/>
            <person name="Piller C.R."/>
            <person name="Privatt S.R."/>
            <person name="Schneider S.L."/>
            <person name="Sharp S."/>
            <person name="Smith T.C."/>
            <person name="Stanton J.D."/>
            <person name="Ullery H.E."/>
            <person name="Wilson R.J."/>
            <person name="Serrano M.G."/>
            <person name="Buck G."/>
            <person name="Lee V."/>
            <person name="Wang Y."/>
            <person name="Carvalho R."/>
            <person name="Voegtly L."/>
            <person name="Shi R."/>
            <person name="Duckworth R."/>
            <person name="Johnson A."/>
            <person name="Loviza R."/>
            <person name="Walstead R."/>
            <person name="Shah Z."/>
            <person name="Kiflezghi M."/>
            <person name="Wade K."/>
            <person name="Ball S.L."/>
            <person name="Bradley K.W."/>
            <person name="Asai D.J."/>
            <person name="Bowman C.A."/>
            <person name="Russell D.A."/>
            <person name="Pope W.H."/>
            <person name="Jacobs-Sera D."/>
            <person name="Hendrix R.W."/>
            <person name="Hatfull G.F."/>
        </authorList>
    </citation>
    <scope>NUCLEOTIDE SEQUENCE [LARGE SCALE GENOMIC DNA]</scope>
    <source>
        <strain evidence="14">JCM 19170</strain>
    </source>
</reference>
<feature type="binding site" evidence="10">
    <location>
        <position position="288"/>
    </location>
    <ligand>
        <name>UDP-N-acetyl-alpha-D-glucosamine</name>
        <dbReference type="ChEBI" id="CHEBI:57705"/>
    </ligand>
</feature>
<feature type="binding site" evidence="10">
    <location>
        <position position="161"/>
    </location>
    <ligand>
        <name>UDP-N-acetyl-alpha-D-glucosamine</name>
        <dbReference type="ChEBI" id="CHEBI:57705"/>
    </ligand>
</feature>
<dbReference type="RefSeq" id="WP_055422632.1">
    <property type="nucleotide sequence ID" value="NZ_CYHH01000001.1"/>
</dbReference>
<dbReference type="GO" id="GO:0051991">
    <property type="term" value="F:UDP-N-acetyl-D-glucosamine:N-acetylmuramoyl-L-alanyl-D-glutamyl-meso-2,6-diaminopimelyl-D-alanyl-D-alanine-diphosphoundecaprenol 4-beta-N-acetylglucosaminlytransferase activity"/>
    <property type="evidence" value="ECO:0007669"/>
    <property type="project" value="RHEA"/>
</dbReference>
<evidence type="ECO:0000256" key="7">
    <source>
        <dbReference type="ARBA" id="ARBA00023136"/>
    </source>
</evidence>
<feature type="domain" description="Glycosyltransferase family 28 N-terminal" evidence="11">
    <location>
        <begin position="7"/>
        <end position="143"/>
    </location>
</feature>
<evidence type="ECO:0000256" key="10">
    <source>
        <dbReference type="HAMAP-Rule" id="MF_00033"/>
    </source>
</evidence>